<dbReference type="GeneID" id="78477898"/>
<name>A0A140DUF3_9FIRM</name>
<dbReference type="PROSITE" id="PS50889">
    <property type="entry name" value="S4"/>
    <property type="match status" value="1"/>
</dbReference>
<dbReference type="InterPro" id="IPR036986">
    <property type="entry name" value="S4_RNA-bd_sf"/>
</dbReference>
<dbReference type="InterPro" id="IPR012677">
    <property type="entry name" value="Nucleotide-bd_a/b_plait_sf"/>
</dbReference>
<dbReference type="KEGG" id="fro:AALO17_11460"/>
<organism evidence="3 4">
    <name type="scientific">Faecalibaculum rodentium</name>
    <dbReference type="NCBI Taxonomy" id="1702221"/>
    <lineage>
        <taxon>Bacteria</taxon>
        <taxon>Bacillati</taxon>
        <taxon>Bacillota</taxon>
        <taxon>Erysipelotrichia</taxon>
        <taxon>Erysipelotrichales</taxon>
        <taxon>Erysipelotrichaceae</taxon>
        <taxon>Faecalibaculum</taxon>
    </lineage>
</organism>
<dbReference type="Gene3D" id="3.10.290.10">
    <property type="entry name" value="RNA-binding S4 domain"/>
    <property type="match status" value="1"/>
</dbReference>
<dbReference type="GO" id="GO:0003723">
    <property type="term" value="F:RNA binding"/>
    <property type="evidence" value="ECO:0007669"/>
    <property type="project" value="UniProtKB-KW"/>
</dbReference>
<dbReference type="STRING" id="1702221.AALO17_11460"/>
<evidence type="ECO:0000313" key="3">
    <source>
        <dbReference type="EMBL" id="AMK54280.1"/>
    </source>
</evidence>
<dbReference type="InterPro" id="IPR002942">
    <property type="entry name" value="S4_RNA-bd"/>
</dbReference>
<dbReference type="Gene3D" id="3.30.1370.160">
    <property type="match status" value="1"/>
</dbReference>
<dbReference type="SUPFAM" id="SSF55174">
    <property type="entry name" value="Alpha-L RNA-binding motif"/>
    <property type="match status" value="1"/>
</dbReference>
<sequence length="257" mass="29210">MILTTKNKHDSSQDLFLSRLYDALETSYRQERAVLTVFLTPAQQDLAEKNLSSAASLYFWGGHEQAERRQLIIFPQEPENEAAARKASDVICLHARVPRNAEPLKHPQVLGAAMGLGIEREQIGDILCTDTDVRLFVREHLAQYIMAELKKAGRSSLKWEWEEDPEIDVPVRETFEAIVSSTRLDAVVAALARCSRSAAEEKIRSGDIKVNDVTVGKNKVLCDNDLVSIRRCGRFRFLKARAQTKKNRLILQFERYL</sequence>
<dbReference type="SMART" id="SM00363">
    <property type="entry name" value="S4"/>
    <property type="match status" value="1"/>
</dbReference>
<evidence type="ECO:0000313" key="4">
    <source>
        <dbReference type="Proteomes" id="UP000069771"/>
    </source>
</evidence>
<keyword evidence="4" id="KW-1185">Reference proteome</keyword>
<protein>
    <recommendedName>
        <fullName evidence="2">RNA-binding S4 domain-containing protein</fullName>
    </recommendedName>
</protein>
<reference evidence="3 4" key="1">
    <citation type="journal article" date="2016" name="Gut Pathog.">
        <title>Whole genome sequencing of "Faecalibaculum rodentium" ALO17, isolated from C57BL/6J laboratory mouse feces.</title>
        <authorList>
            <person name="Lim S."/>
            <person name="Chang D.H."/>
            <person name="Ahn S."/>
            <person name="Kim B.C."/>
        </authorList>
    </citation>
    <scope>NUCLEOTIDE SEQUENCE [LARGE SCALE GENOMIC DNA]</scope>
    <source>
        <strain evidence="3 4">Alo17</strain>
    </source>
</reference>
<dbReference type="Proteomes" id="UP000069771">
    <property type="component" value="Chromosome"/>
</dbReference>
<evidence type="ECO:0000256" key="1">
    <source>
        <dbReference type="PROSITE-ProRule" id="PRU00182"/>
    </source>
</evidence>
<dbReference type="InterPro" id="IPR040591">
    <property type="entry name" value="RqcP2_RBD"/>
</dbReference>
<evidence type="ECO:0000259" key="2">
    <source>
        <dbReference type="SMART" id="SM00363"/>
    </source>
</evidence>
<gene>
    <name evidence="3" type="ORF">AALO17_11460</name>
</gene>
<proteinExistence type="predicted"/>
<dbReference type="AlphaFoldDB" id="A0A140DUF3"/>
<dbReference type="Pfam" id="PF17774">
    <property type="entry name" value="YlmH_RBD"/>
    <property type="match status" value="1"/>
</dbReference>
<dbReference type="EMBL" id="CP011391">
    <property type="protein sequence ID" value="AMK54280.1"/>
    <property type="molecule type" value="Genomic_DNA"/>
</dbReference>
<feature type="domain" description="RNA-binding S4" evidence="2">
    <location>
        <begin position="182"/>
        <end position="243"/>
    </location>
</feature>
<accession>A0A140DUF3</accession>
<keyword evidence="1" id="KW-0694">RNA-binding</keyword>
<dbReference type="Gene3D" id="3.30.70.330">
    <property type="match status" value="1"/>
</dbReference>
<dbReference type="RefSeq" id="WP_067556424.1">
    <property type="nucleotide sequence ID" value="NZ_CAPABP010000053.1"/>
</dbReference>
<dbReference type="OrthoDB" id="9812787at2"/>
<dbReference type="CDD" id="cd00165">
    <property type="entry name" value="S4"/>
    <property type="match status" value="1"/>
</dbReference>